<evidence type="ECO:0000259" key="8">
    <source>
        <dbReference type="PROSITE" id="PS50850"/>
    </source>
</evidence>
<dbReference type="eggNOG" id="COG2814">
    <property type="taxonomic scope" value="Bacteria"/>
</dbReference>
<evidence type="ECO:0000313" key="9">
    <source>
        <dbReference type="EMBL" id="AIG24678.1"/>
    </source>
</evidence>
<feature type="transmembrane region" description="Helical" evidence="7">
    <location>
        <begin position="141"/>
        <end position="160"/>
    </location>
</feature>
<feature type="transmembrane region" description="Helical" evidence="7">
    <location>
        <begin position="307"/>
        <end position="328"/>
    </location>
</feature>
<dbReference type="EMBL" id="CP007806">
    <property type="protein sequence ID" value="AIG24678.1"/>
    <property type="molecule type" value="Genomic_DNA"/>
</dbReference>
<keyword evidence="4 7" id="KW-0812">Transmembrane</keyword>
<dbReference type="PANTHER" id="PTHR43414">
    <property type="entry name" value="MULTIDRUG RESISTANCE PROTEIN MDTG"/>
    <property type="match status" value="1"/>
</dbReference>
<name>A0A075R0F4_BRELA</name>
<dbReference type="AlphaFoldDB" id="A0A075R0F4"/>
<feature type="transmembrane region" description="Helical" evidence="7">
    <location>
        <begin position="47"/>
        <end position="66"/>
    </location>
</feature>
<feature type="transmembrane region" description="Helical" evidence="7">
    <location>
        <begin position="368"/>
        <end position="387"/>
    </location>
</feature>
<accession>A0A075R0F4</accession>
<keyword evidence="3" id="KW-1003">Cell membrane</keyword>
<dbReference type="STRING" id="1042163.BRLA_c002830"/>
<proteinExistence type="predicted"/>
<protein>
    <submittedName>
        <fullName evidence="9">Multidrug resistance protein MdtH</fullName>
    </submittedName>
</protein>
<feature type="transmembrane region" description="Helical" evidence="7">
    <location>
        <begin position="12"/>
        <end position="35"/>
    </location>
</feature>
<feature type="transmembrane region" description="Helical" evidence="7">
    <location>
        <begin position="166"/>
        <end position="186"/>
    </location>
</feature>
<dbReference type="RefSeq" id="WP_003333686.1">
    <property type="nucleotide sequence ID" value="NZ_CP007806.1"/>
</dbReference>
<gene>
    <name evidence="9" type="primary">mdtH_1</name>
    <name evidence="9" type="ORF">BRLA_c002830</name>
</gene>
<organism evidence="9 10">
    <name type="scientific">Brevibacillus laterosporus LMG 15441</name>
    <dbReference type="NCBI Taxonomy" id="1042163"/>
    <lineage>
        <taxon>Bacteria</taxon>
        <taxon>Bacillati</taxon>
        <taxon>Bacillota</taxon>
        <taxon>Bacilli</taxon>
        <taxon>Bacillales</taxon>
        <taxon>Paenibacillaceae</taxon>
        <taxon>Brevibacillus</taxon>
    </lineage>
</organism>
<dbReference type="GO" id="GO:0005886">
    <property type="term" value="C:plasma membrane"/>
    <property type="evidence" value="ECO:0007669"/>
    <property type="project" value="UniProtKB-SubCell"/>
</dbReference>
<keyword evidence="5 7" id="KW-1133">Transmembrane helix</keyword>
<evidence type="ECO:0000256" key="1">
    <source>
        <dbReference type="ARBA" id="ARBA00004651"/>
    </source>
</evidence>
<feature type="transmembrane region" description="Helical" evidence="7">
    <location>
        <begin position="248"/>
        <end position="271"/>
    </location>
</feature>
<keyword evidence="2" id="KW-0813">Transport</keyword>
<evidence type="ECO:0000256" key="7">
    <source>
        <dbReference type="SAM" id="Phobius"/>
    </source>
</evidence>
<sequence>MLQAWKEFHPVVKLILIGSVLMNVGNGMIIPYFAIYLGEHTNLSITQIGFLIGSSSLAAMFGGFLGGSLSDLIGRKKVMMASLILSAIMLIGLTLHEFPAILMLVTIGRGFTLSFFEPCSKALIADLTESGKRLRAFSMKYFCGNLGLAIGPIVGTFLGLQATSTLPFYVSCAVFLFYGLLLHLWFAKYKVTSISAQQEKVTFRASMKALGRDKILLLFLLGGLLATTVHGQFSVTLSQYFYADLKSAITFLGVLWSAHAIVIIMLSVPILRLMEKRTSLQSIVIGTSLFCAGIIGFAFSLSLPSFLISMIIFTIGEIFLIPAEYAIIDEITPDHIRGTYFGAVSSTTLGSFIGPGVSGMILSHFNGLTMFLFLALLSLISIIFYVGGTRLKEQRTSVSIHE</sequence>
<evidence type="ECO:0000256" key="2">
    <source>
        <dbReference type="ARBA" id="ARBA00022448"/>
    </source>
</evidence>
<dbReference type="PROSITE" id="PS50850">
    <property type="entry name" value="MFS"/>
    <property type="match status" value="1"/>
</dbReference>
<comment type="subcellular location">
    <subcellularLocation>
        <location evidence="1">Cell membrane</location>
        <topology evidence="1">Multi-pass membrane protein</topology>
    </subcellularLocation>
</comment>
<keyword evidence="6 7" id="KW-0472">Membrane</keyword>
<dbReference type="InterPro" id="IPR036259">
    <property type="entry name" value="MFS_trans_sf"/>
</dbReference>
<dbReference type="InterPro" id="IPR020846">
    <property type="entry name" value="MFS_dom"/>
</dbReference>
<evidence type="ECO:0000256" key="3">
    <source>
        <dbReference type="ARBA" id="ARBA00022475"/>
    </source>
</evidence>
<reference evidence="9 10" key="1">
    <citation type="journal article" date="2011" name="J. Bacteriol.">
        <title>Genome sequence of Brevibacillus laterosporus LMG 15441, a pathogen of invertebrates.</title>
        <authorList>
            <person name="Djukic M."/>
            <person name="Poehlein A."/>
            <person name="Thurmer A."/>
            <person name="Daniel R."/>
        </authorList>
    </citation>
    <scope>NUCLEOTIDE SEQUENCE [LARGE SCALE GENOMIC DNA]</scope>
    <source>
        <strain evidence="9 10">LMG 15441</strain>
    </source>
</reference>
<dbReference type="KEGG" id="blr:BRLA_c002830"/>
<dbReference type="HOGENOM" id="CLU_001265_60_0_9"/>
<dbReference type="Gene3D" id="1.20.1250.20">
    <property type="entry name" value="MFS general substrate transporter like domains"/>
    <property type="match status" value="1"/>
</dbReference>
<evidence type="ECO:0000313" key="10">
    <source>
        <dbReference type="Proteomes" id="UP000005850"/>
    </source>
</evidence>
<evidence type="ECO:0000256" key="6">
    <source>
        <dbReference type="ARBA" id="ARBA00023136"/>
    </source>
</evidence>
<dbReference type="SUPFAM" id="SSF103473">
    <property type="entry name" value="MFS general substrate transporter"/>
    <property type="match status" value="1"/>
</dbReference>
<keyword evidence="10" id="KW-1185">Reference proteome</keyword>
<evidence type="ECO:0000256" key="4">
    <source>
        <dbReference type="ARBA" id="ARBA00022692"/>
    </source>
</evidence>
<feature type="transmembrane region" description="Helical" evidence="7">
    <location>
        <begin position="215"/>
        <end position="242"/>
    </location>
</feature>
<feature type="transmembrane region" description="Helical" evidence="7">
    <location>
        <begin position="340"/>
        <end position="362"/>
    </location>
</feature>
<dbReference type="PANTHER" id="PTHR43414:SF1">
    <property type="entry name" value="PEPTIDE PERMEASE"/>
    <property type="match status" value="1"/>
</dbReference>
<feature type="domain" description="Major facilitator superfamily (MFS) profile" evidence="8">
    <location>
        <begin position="11"/>
        <end position="390"/>
    </location>
</feature>
<feature type="transmembrane region" description="Helical" evidence="7">
    <location>
        <begin position="283"/>
        <end position="301"/>
    </location>
</feature>
<feature type="transmembrane region" description="Helical" evidence="7">
    <location>
        <begin position="78"/>
        <end position="95"/>
    </location>
</feature>
<dbReference type="InterPro" id="IPR011701">
    <property type="entry name" value="MFS"/>
</dbReference>
<dbReference type="Pfam" id="PF07690">
    <property type="entry name" value="MFS_1"/>
    <property type="match status" value="1"/>
</dbReference>
<dbReference type="Proteomes" id="UP000005850">
    <property type="component" value="Chromosome"/>
</dbReference>
<dbReference type="CDD" id="cd17329">
    <property type="entry name" value="MFS_MdtH_MDR_like"/>
    <property type="match status" value="1"/>
</dbReference>
<evidence type="ECO:0000256" key="5">
    <source>
        <dbReference type="ARBA" id="ARBA00022989"/>
    </source>
</evidence>
<dbReference type="GO" id="GO:0022857">
    <property type="term" value="F:transmembrane transporter activity"/>
    <property type="evidence" value="ECO:0007669"/>
    <property type="project" value="InterPro"/>
</dbReference>